<evidence type="ECO:0000313" key="7">
    <source>
        <dbReference type="Proteomes" id="UP000585507"/>
    </source>
</evidence>
<evidence type="ECO:0000259" key="5">
    <source>
        <dbReference type="PROSITE" id="PS50977"/>
    </source>
</evidence>
<dbReference type="InterPro" id="IPR009057">
    <property type="entry name" value="Homeodomain-like_sf"/>
</dbReference>
<dbReference type="SUPFAM" id="SSF46689">
    <property type="entry name" value="Homeodomain-like"/>
    <property type="match status" value="1"/>
</dbReference>
<dbReference type="EMBL" id="JACHBK010000016">
    <property type="protein sequence ID" value="MBB5538874.1"/>
    <property type="molecule type" value="Genomic_DNA"/>
</dbReference>
<organism evidence="6 7">
    <name type="scientific">Rhizobium giardinii</name>
    <dbReference type="NCBI Taxonomy" id="56731"/>
    <lineage>
        <taxon>Bacteria</taxon>
        <taxon>Pseudomonadati</taxon>
        <taxon>Pseudomonadota</taxon>
        <taxon>Alphaproteobacteria</taxon>
        <taxon>Hyphomicrobiales</taxon>
        <taxon>Rhizobiaceae</taxon>
        <taxon>Rhizobium/Agrobacterium group</taxon>
        <taxon>Rhizobium</taxon>
    </lineage>
</organism>
<evidence type="ECO:0000256" key="2">
    <source>
        <dbReference type="ARBA" id="ARBA00023125"/>
    </source>
</evidence>
<dbReference type="InterPro" id="IPR001647">
    <property type="entry name" value="HTH_TetR"/>
</dbReference>
<feature type="DNA-binding region" description="H-T-H motif" evidence="4">
    <location>
        <begin position="39"/>
        <end position="58"/>
    </location>
</feature>
<evidence type="ECO:0000256" key="3">
    <source>
        <dbReference type="ARBA" id="ARBA00023163"/>
    </source>
</evidence>
<gene>
    <name evidence="6" type="ORF">GGD55_005617</name>
</gene>
<proteinExistence type="predicted"/>
<dbReference type="AlphaFoldDB" id="A0A7W8UGE0"/>
<dbReference type="GO" id="GO:0000976">
    <property type="term" value="F:transcription cis-regulatory region binding"/>
    <property type="evidence" value="ECO:0007669"/>
    <property type="project" value="TreeGrafter"/>
</dbReference>
<keyword evidence="7" id="KW-1185">Reference proteome</keyword>
<dbReference type="PANTHER" id="PTHR30055:SF234">
    <property type="entry name" value="HTH-TYPE TRANSCRIPTIONAL REGULATOR BETI"/>
    <property type="match status" value="1"/>
</dbReference>
<protein>
    <submittedName>
        <fullName evidence="6">AcrR family transcriptional regulator</fullName>
    </submittedName>
</protein>
<reference evidence="6 7" key="1">
    <citation type="submission" date="2020-08" db="EMBL/GenBank/DDBJ databases">
        <title>Genomic Encyclopedia of Type Strains, Phase IV (KMG-V): Genome sequencing to study the core and pangenomes of soil and plant-associated prokaryotes.</title>
        <authorList>
            <person name="Whitman W."/>
        </authorList>
    </citation>
    <scope>NUCLEOTIDE SEQUENCE [LARGE SCALE GENOMIC DNA]</scope>
    <source>
        <strain evidence="6 7">SEMIA 4084</strain>
    </source>
</reference>
<keyword evidence="2 4" id="KW-0238">DNA-binding</keyword>
<keyword evidence="3" id="KW-0804">Transcription</keyword>
<feature type="domain" description="HTH tetR-type" evidence="5">
    <location>
        <begin position="16"/>
        <end position="76"/>
    </location>
</feature>
<accession>A0A7W8UGE0</accession>
<dbReference type="Gene3D" id="1.10.357.10">
    <property type="entry name" value="Tetracycline Repressor, domain 2"/>
    <property type="match status" value="1"/>
</dbReference>
<dbReference type="PROSITE" id="PS50977">
    <property type="entry name" value="HTH_TETR_2"/>
    <property type="match status" value="1"/>
</dbReference>
<sequence>MTARGRGRPPADGKIVSPESILSEALAILEGADGLDGLTMRALATRVGINPMTIYHHFKDRDGLIKALAEKVYAGVSAPEVGDVLARARSLLAAYYAKVVLYPALTLAIFARPAIFPDHAKRITDELTSLLSARDSSSEHSLRWTHILVDYTHGAALAVAVQNRSIGHQSSNEAMLSDFESGVAALLEAFWHSLNHRSA</sequence>
<keyword evidence="1" id="KW-0805">Transcription regulation</keyword>
<name>A0A7W8UGE0_9HYPH</name>
<dbReference type="Proteomes" id="UP000585507">
    <property type="component" value="Unassembled WGS sequence"/>
</dbReference>
<evidence type="ECO:0000256" key="4">
    <source>
        <dbReference type="PROSITE-ProRule" id="PRU00335"/>
    </source>
</evidence>
<dbReference type="InterPro" id="IPR050109">
    <property type="entry name" value="HTH-type_TetR-like_transc_reg"/>
</dbReference>
<dbReference type="Pfam" id="PF00440">
    <property type="entry name" value="TetR_N"/>
    <property type="match status" value="1"/>
</dbReference>
<dbReference type="GO" id="GO:0003700">
    <property type="term" value="F:DNA-binding transcription factor activity"/>
    <property type="evidence" value="ECO:0007669"/>
    <property type="project" value="TreeGrafter"/>
</dbReference>
<evidence type="ECO:0000256" key="1">
    <source>
        <dbReference type="ARBA" id="ARBA00023015"/>
    </source>
</evidence>
<dbReference type="PANTHER" id="PTHR30055">
    <property type="entry name" value="HTH-TYPE TRANSCRIPTIONAL REGULATOR RUTR"/>
    <property type="match status" value="1"/>
</dbReference>
<dbReference type="RefSeq" id="WP_183672571.1">
    <property type="nucleotide sequence ID" value="NZ_JACHBK010000016.1"/>
</dbReference>
<comment type="caution">
    <text evidence="6">The sequence shown here is derived from an EMBL/GenBank/DDBJ whole genome shotgun (WGS) entry which is preliminary data.</text>
</comment>
<evidence type="ECO:0000313" key="6">
    <source>
        <dbReference type="EMBL" id="MBB5538874.1"/>
    </source>
</evidence>